<dbReference type="RefSeq" id="WP_162362350.1">
    <property type="nucleotide sequence ID" value="NZ_CP047591.1"/>
</dbReference>
<dbReference type="KEGG" id="amic:Ami3637_09385"/>
<feature type="coiled-coil region" evidence="1">
    <location>
        <begin position="172"/>
        <end position="220"/>
    </location>
</feature>
<evidence type="ECO:0000313" key="4">
    <source>
        <dbReference type="Proteomes" id="UP000463883"/>
    </source>
</evidence>
<feature type="region of interest" description="Disordered" evidence="2">
    <location>
        <begin position="1"/>
        <end position="46"/>
    </location>
</feature>
<keyword evidence="4" id="KW-1185">Reference proteome</keyword>
<evidence type="ECO:0000256" key="1">
    <source>
        <dbReference type="SAM" id="Coils"/>
    </source>
</evidence>
<evidence type="ECO:0000256" key="2">
    <source>
        <dbReference type="SAM" id="MobiDB-lite"/>
    </source>
</evidence>
<dbReference type="AlphaFoldDB" id="A0A6P1MEY7"/>
<name>A0A6P1MEY7_9FIRM</name>
<organism evidence="3 4">
    <name type="scientific">Aminipila terrae</name>
    <dbReference type="NCBI Taxonomy" id="2697030"/>
    <lineage>
        <taxon>Bacteria</taxon>
        <taxon>Bacillati</taxon>
        <taxon>Bacillota</taxon>
        <taxon>Clostridia</taxon>
        <taxon>Peptostreptococcales</taxon>
        <taxon>Anaerovoracaceae</taxon>
        <taxon>Aminipila</taxon>
    </lineage>
</organism>
<sequence length="258" mass="30127">MKWTEKEKAKHNELQSSREILRESDGNKGKQLEGYRPGTKDKAQGNLPKQIKTVGNSFGNISVGTAGGEEAVMLINQKKSMTLHELSGESKEIKEETARKVPMCSDNIKVNENKRTESALEYRFPKDIPVSYMLGRIEKMSENNHFKVQKNMVPFINKRKTKKQLKTLIRLRQGKKEHKEEVQKQIDKQQNKIIQEEQLYEKVSNRLEEIRQTMKRNKNISNERDDFLYLMFLRKAMLLDEKKKQSKSGKESKKGEKI</sequence>
<feature type="compositionally biased region" description="Basic and acidic residues" evidence="2">
    <location>
        <begin position="19"/>
        <end position="43"/>
    </location>
</feature>
<dbReference type="EMBL" id="CP047591">
    <property type="protein sequence ID" value="QHI72582.1"/>
    <property type="molecule type" value="Genomic_DNA"/>
</dbReference>
<dbReference type="Proteomes" id="UP000463883">
    <property type="component" value="Chromosome"/>
</dbReference>
<protein>
    <submittedName>
        <fullName evidence="3">Uncharacterized protein</fullName>
    </submittedName>
</protein>
<feature type="compositionally biased region" description="Basic and acidic residues" evidence="2">
    <location>
        <begin position="1"/>
        <end position="13"/>
    </location>
</feature>
<reference evidence="3 4" key="1">
    <citation type="submission" date="2020-01" db="EMBL/GenBank/DDBJ databases">
        <title>Genomic analysis of Aminipila sp. CBA3637.</title>
        <authorList>
            <person name="Kim Y.B."/>
            <person name="Roh S.W."/>
        </authorList>
    </citation>
    <scope>NUCLEOTIDE SEQUENCE [LARGE SCALE GENOMIC DNA]</scope>
    <source>
        <strain evidence="3 4">CBA3637</strain>
    </source>
</reference>
<gene>
    <name evidence="3" type="ORF">Ami3637_09385</name>
</gene>
<keyword evidence="1" id="KW-0175">Coiled coil</keyword>
<accession>A0A6P1MEY7</accession>
<evidence type="ECO:0000313" key="3">
    <source>
        <dbReference type="EMBL" id="QHI72582.1"/>
    </source>
</evidence>
<proteinExistence type="predicted"/>